<dbReference type="GeneTree" id="ENSGT00940000163397"/>
<dbReference type="Gene3D" id="2.130.10.10">
    <property type="entry name" value="YVTN repeat-like/Quinoprotein amine dehydrogenase"/>
    <property type="match status" value="3"/>
</dbReference>
<keyword evidence="3" id="KW-1185">Reference proteome</keyword>
<dbReference type="SUPFAM" id="SSF50969">
    <property type="entry name" value="YVTN repeat-like/Quinoprotein amine dehydrogenase"/>
    <property type="match status" value="1"/>
</dbReference>
<dbReference type="SUPFAM" id="SSF50998">
    <property type="entry name" value="Quinoprotein alcohol dehydrogenase-like"/>
    <property type="match status" value="1"/>
</dbReference>
<dbReference type="PROSITE" id="PS50294">
    <property type="entry name" value="WD_REPEATS_REGION"/>
    <property type="match status" value="1"/>
</dbReference>
<dbReference type="InParanoid" id="A0A3Q3LAX8"/>
<dbReference type="InterPro" id="IPR011044">
    <property type="entry name" value="Quino_amine_DH_bsu"/>
</dbReference>
<dbReference type="STRING" id="205130.ENSMAMP00000006821"/>
<dbReference type="Proteomes" id="UP000261640">
    <property type="component" value="Unplaced"/>
</dbReference>
<evidence type="ECO:0000256" key="1">
    <source>
        <dbReference type="PROSITE-ProRule" id="PRU00221"/>
    </source>
</evidence>
<accession>A0A3Q3LAX8</accession>
<reference evidence="2" key="2">
    <citation type="submission" date="2025-09" db="UniProtKB">
        <authorList>
            <consortium name="Ensembl"/>
        </authorList>
    </citation>
    <scope>IDENTIFICATION</scope>
</reference>
<dbReference type="SMART" id="SM00320">
    <property type="entry name" value="WD40"/>
    <property type="match status" value="4"/>
</dbReference>
<sequence>MVAQGQESRTTAVLCPSPTLGLLSPGSGNTFGNQSLLTQAAKQATCMVSSVFDWQVLSAVGTFKKHTHLIWSKETKEHVFTHGLHCIQHFPCGSPVRFMVYSEAAAAFIGIHSDNTVFLYQADGHKQTSSVHFPFMGLTSTKISGCLVGWGPGPIFTLLDSELRPLDAAEDALDIRVCQPAEHSTDLVTAGLGNVCVWSVRLMRCKVKIQKGLQQSTPTHMALACPRADRPHRAFVVCGRVVTVVDLDGGKVLDHRKDLCSWCVIASIRVWGPDWELRVVFVGHNGKFMLNMLLSASVDCTIRCWNVEEGDVVECVDTEQKSPPLYIGGTSKGDILFSFSHQGVDFWSIRNIYNLHCKLKGDKGASLKQILVSSFPPPYPIRVLCVSGDSDINLVAAETGAVLTSFKTQQRILCADYCLHKEILLALSEAGTVLQANTLTNPITLIEDDRQNLTIPGPASCLAVYTLVTDARGTLEEWRNLQERRGCSHRSKIILDDAKNRCLIILGQNGGCVSVLKLDNGKVWYRTPAHNGQSVTSLQVYPTDGEDMTVIVWRVNPYVEECLSQQLSLHSGQPHVHLATLGPLLALTFQEPKSGTNSLMHFDLLNQNQTGQLPREGHIDDFTGLCVCPDLELFVSSSLDGTVCIWNEKNQLIRTLQLNAVPECLAYGGFGELFFGIRGNLYKTNCAKFLPQLYQQMVTCEVAVCSD</sequence>
<protein>
    <submittedName>
        <fullName evidence="2">Uncharacterized protein</fullName>
    </submittedName>
</protein>
<feature type="repeat" description="WD" evidence="1">
    <location>
        <begin position="615"/>
        <end position="647"/>
    </location>
</feature>
<dbReference type="Pfam" id="PF00400">
    <property type="entry name" value="WD40"/>
    <property type="match status" value="2"/>
</dbReference>
<organism evidence="2 3">
    <name type="scientific">Mastacembelus armatus</name>
    <name type="common">zig-zag eel</name>
    <dbReference type="NCBI Taxonomy" id="205130"/>
    <lineage>
        <taxon>Eukaryota</taxon>
        <taxon>Metazoa</taxon>
        <taxon>Chordata</taxon>
        <taxon>Craniata</taxon>
        <taxon>Vertebrata</taxon>
        <taxon>Euteleostomi</taxon>
        <taxon>Actinopterygii</taxon>
        <taxon>Neopterygii</taxon>
        <taxon>Teleostei</taxon>
        <taxon>Neoteleostei</taxon>
        <taxon>Acanthomorphata</taxon>
        <taxon>Anabantaria</taxon>
        <taxon>Synbranchiformes</taxon>
        <taxon>Mastacembelidae</taxon>
        <taxon>Mastacembelus</taxon>
    </lineage>
</organism>
<keyword evidence="1" id="KW-0853">WD repeat</keyword>
<proteinExistence type="predicted"/>
<evidence type="ECO:0000313" key="2">
    <source>
        <dbReference type="Ensembl" id="ENSMAMP00000006821.1"/>
    </source>
</evidence>
<dbReference type="PROSITE" id="PS50082">
    <property type="entry name" value="WD_REPEATS_2"/>
    <property type="match status" value="1"/>
</dbReference>
<reference evidence="2" key="1">
    <citation type="submission" date="2025-08" db="UniProtKB">
        <authorList>
            <consortium name="Ensembl"/>
        </authorList>
    </citation>
    <scope>IDENTIFICATION</scope>
</reference>
<name>A0A3Q3LAX8_9TELE</name>
<dbReference type="Ensembl" id="ENSMAMT00000007009.2">
    <property type="protein sequence ID" value="ENSMAMP00000006821.1"/>
    <property type="gene ID" value="ENSMAMG00000004630.2"/>
</dbReference>
<dbReference type="PANTHER" id="PTHR45532">
    <property type="entry name" value="WD REPEAT-CONTAINING PROTEIN 97"/>
    <property type="match status" value="1"/>
</dbReference>
<dbReference type="InterPro" id="IPR011047">
    <property type="entry name" value="Quinoprotein_ADH-like_sf"/>
</dbReference>
<dbReference type="InterPro" id="IPR015943">
    <property type="entry name" value="WD40/YVTN_repeat-like_dom_sf"/>
</dbReference>
<dbReference type="PANTHER" id="PTHR45532:SF1">
    <property type="entry name" value="WD REPEAT-CONTAINING PROTEIN 97"/>
    <property type="match status" value="1"/>
</dbReference>
<dbReference type="AlphaFoldDB" id="A0A3Q3LAX8"/>
<evidence type="ECO:0000313" key="3">
    <source>
        <dbReference type="Proteomes" id="UP000261640"/>
    </source>
</evidence>
<dbReference type="InterPro" id="IPR001680">
    <property type="entry name" value="WD40_rpt"/>
</dbReference>